<name>A0A2A9EIE3_9MICO</name>
<sequence length="811" mass="89209">MELTALFSEDTRVLELGASSPRLAEALAAAGFRRYLGLVEPGSLEDVRRRSPGREDRLHPLAGPEVAQRCSTDVLVLREPYVRLAWAVRDLSARYVAVEVTPGARAELRAARLAARLTGDATDLGRHRCGGADFDVVELTTPPRPRTRCYLSEVVGVAGLPRLLDDAGVHYAVLRWFEALPDLAPGEDLDMLVADDDLETFRAVLAREPGTIPVDLYSESGLPGSDFRGVAYYPPDLARGLLDRATVHASGYRVPAPGDHLASLAYHAAYHKGERSGLPSRLTATAADPEHDYVSALGRVAAAQHVDLDLTLEGVDAHLQRVGWKPSPDTLRRLAEDNAWLRRRLRHGSASPESGGEEIGSHEHGAHETGGHDHGRHENAAEAELPELAVFFVRERAESVLGTADVLSVLAGLEFEVLAADALDPAARARCTRAVRGGNWGRGPFAVSGGEPVRAVVALHYGPRPPDPVVAARYPRLTNSDVLLAKNVLRDHVLAAVGEREAFNPVHSSDDEDEAWEYLAAALPHRLEELAAVVRGRKDAYRTTVPVVSVLSRGRRAKVELVDNGGGQEVRKTFGAHAVRHLEREVRALRELGAHVPAVPRLLATGENWFSLPYYRNVLRIPDRPDGSLVPLRHARQMVEVLRQVHARGADLIDAKPQNFLLDPEHGLKVVDLEFYHRYDGEPPEFPSIYAFAGVPEDFDGDVPYGEISYAARWYPFVGLSLDALLEDPVWLQHGRRTLYRLRWVAGTPRRVARSAVDEGLGLARRTRRFLGRHQRQWARRRALVLVRAGTTRQQQLDIAGPGVRTEGIKA</sequence>
<dbReference type="InterPro" id="IPR011009">
    <property type="entry name" value="Kinase-like_dom_sf"/>
</dbReference>
<organism evidence="2 3">
    <name type="scientific">Georgenia soli</name>
    <dbReference type="NCBI Taxonomy" id="638953"/>
    <lineage>
        <taxon>Bacteria</taxon>
        <taxon>Bacillati</taxon>
        <taxon>Actinomycetota</taxon>
        <taxon>Actinomycetes</taxon>
        <taxon>Micrococcales</taxon>
        <taxon>Bogoriellaceae</taxon>
        <taxon>Georgenia</taxon>
    </lineage>
</organism>
<proteinExistence type="predicted"/>
<protein>
    <submittedName>
        <fullName evidence="2">Uncharacterized protein</fullName>
    </submittedName>
</protein>
<keyword evidence="3" id="KW-1185">Reference proteome</keyword>
<comment type="caution">
    <text evidence="2">The sequence shown here is derived from an EMBL/GenBank/DDBJ whole genome shotgun (WGS) entry which is preliminary data.</text>
</comment>
<reference evidence="2 3" key="1">
    <citation type="submission" date="2017-10" db="EMBL/GenBank/DDBJ databases">
        <title>Sequencing the genomes of 1000 actinobacteria strains.</title>
        <authorList>
            <person name="Klenk H.-P."/>
        </authorList>
    </citation>
    <scope>NUCLEOTIDE SEQUENCE [LARGE SCALE GENOMIC DNA]</scope>
    <source>
        <strain evidence="2 3">DSM 21838</strain>
    </source>
</reference>
<feature type="compositionally biased region" description="Basic and acidic residues" evidence="1">
    <location>
        <begin position="359"/>
        <end position="377"/>
    </location>
</feature>
<feature type="region of interest" description="Disordered" evidence="1">
    <location>
        <begin position="346"/>
        <end position="377"/>
    </location>
</feature>
<dbReference type="OrthoDB" id="6812310at2"/>
<dbReference type="SUPFAM" id="SSF56112">
    <property type="entry name" value="Protein kinase-like (PK-like)"/>
    <property type="match status" value="1"/>
</dbReference>
<evidence type="ECO:0000313" key="3">
    <source>
        <dbReference type="Proteomes" id="UP000222106"/>
    </source>
</evidence>
<evidence type="ECO:0000313" key="2">
    <source>
        <dbReference type="EMBL" id="PFG38847.1"/>
    </source>
</evidence>
<gene>
    <name evidence="2" type="ORF">ATJ97_1335</name>
</gene>
<accession>A0A2A9EIE3</accession>
<dbReference type="AlphaFoldDB" id="A0A2A9EIE3"/>
<evidence type="ECO:0000256" key="1">
    <source>
        <dbReference type="SAM" id="MobiDB-lite"/>
    </source>
</evidence>
<dbReference type="EMBL" id="PDJI01000004">
    <property type="protein sequence ID" value="PFG38847.1"/>
    <property type="molecule type" value="Genomic_DNA"/>
</dbReference>
<dbReference type="Proteomes" id="UP000222106">
    <property type="component" value="Unassembled WGS sequence"/>
</dbReference>
<dbReference type="RefSeq" id="WP_098483046.1">
    <property type="nucleotide sequence ID" value="NZ_PDJI01000004.1"/>
</dbReference>